<keyword evidence="1" id="KW-0472">Membrane</keyword>
<dbReference type="Proteomes" id="UP000034050">
    <property type="component" value="Unassembled WGS sequence"/>
</dbReference>
<proteinExistence type="predicted"/>
<feature type="transmembrane region" description="Helical" evidence="1">
    <location>
        <begin position="217"/>
        <end position="237"/>
    </location>
</feature>
<dbReference type="InterPro" id="IPR018776">
    <property type="entry name" value="Membrane_prot_PTPS-rel_domain"/>
</dbReference>
<feature type="transmembrane region" description="Helical" evidence="1">
    <location>
        <begin position="521"/>
        <end position="542"/>
    </location>
</feature>
<organism evidence="3 4">
    <name type="scientific">Candidatus Gottesmanbacteria bacterium GW2011_GWB1_43_11</name>
    <dbReference type="NCBI Taxonomy" id="1618446"/>
    <lineage>
        <taxon>Bacteria</taxon>
        <taxon>Candidatus Gottesmaniibacteriota</taxon>
    </lineage>
</organism>
<comment type="caution">
    <text evidence="3">The sequence shown here is derived from an EMBL/GenBank/DDBJ whole genome shotgun (WGS) entry which is preliminary data.</text>
</comment>
<feature type="transmembrane region" description="Helical" evidence="1">
    <location>
        <begin position="176"/>
        <end position="205"/>
    </location>
</feature>
<name>A0A0G1CPN1_9BACT</name>
<sequence length="552" mass="62592">MKIRPVIIFSLFLIFISVWAMRALFHPGFYTSHDGWHQVARLYHFDVAIRDGQFPPRFSAELLNSFGYPLFIFSYHLPWWLAEPLVLLGMSIFDAIKVVFILTYVLSGLAMFWWLREIWGDMGGLAGALVYQFTPYRFANILVRANIGEAVSFMCIPLIFWGLYRAHKKQSVPAIVLGAVGIAGFVLSHIMVGFLFALTLIIYFLGLLTKATSKGKFILSALATVSLGLGLTAYYWLPAIFYKPLTVFSDFYHGLYQNHFTPLSKLIYSVWGYSPIGIPGEMSRQVGVVIWLMIALSLLSLLGRVLLGQSKSRFSLYNLFTGAFLISFISSVFLMMRASAPIWKMIESWSMIDFPWRFLAVTTFSGSVLTAGAASLIRSKLRYLVIVILFGALVYTNRNYVRVNQYTDIPLSLYIESELTTNTDDEYLPKWVDRTFAKKKKPLLTSDTTTVSNLTQTSNVTKLDYSQNSQATVSLYQMYFPGWQALIDGRTVLVSKNNFGGLNIDLPSGQHQLLLKYQPTAIMRFGDVLSLASLSLIGLWIFNRFIKLRRES</sequence>
<gene>
    <name evidence="3" type="ORF">UV61_C0002G0153</name>
</gene>
<dbReference type="Pfam" id="PF10131">
    <property type="entry name" value="PTPS_related"/>
    <property type="match status" value="1"/>
</dbReference>
<feature type="domain" description="Membrane protein 6-pyruvoyl-tetrahydropterin synthase-related" evidence="2">
    <location>
        <begin position="76"/>
        <end position="406"/>
    </location>
</feature>
<accession>A0A0G1CPN1</accession>
<evidence type="ECO:0000256" key="1">
    <source>
        <dbReference type="SAM" id="Phobius"/>
    </source>
</evidence>
<feature type="transmembrane region" description="Helical" evidence="1">
    <location>
        <begin position="288"/>
        <end position="307"/>
    </location>
</feature>
<feature type="transmembrane region" description="Helical" evidence="1">
    <location>
        <begin position="356"/>
        <end position="376"/>
    </location>
</feature>
<feature type="transmembrane region" description="Helical" evidence="1">
    <location>
        <begin position="66"/>
        <end position="88"/>
    </location>
</feature>
<dbReference type="STRING" id="1618446.UV61_C0002G0153"/>
<feature type="transmembrane region" description="Helical" evidence="1">
    <location>
        <begin position="146"/>
        <end position="164"/>
    </location>
</feature>
<dbReference type="EMBL" id="LCFD01000002">
    <property type="protein sequence ID" value="KKS87432.1"/>
    <property type="molecule type" value="Genomic_DNA"/>
</dbReference>
<dbReference type="AlphaFoldDB" id="A0A0G1CPN1"/>
<evidence type="ECO:0000313" key="4">
    <source>
        <dbReference type="Proteomes" id="UP000034050"/>
    </source>
</evidence>
<reference evidence="3 4" key="1">
    <citation type="journal article" date="2015" name="Nature">
        <title>rRNA introns, odd ribosomes, and small enigmatic genomes across a large radiation of phyla.</title>
        <authorList>
            <person name="Brown C.T."/>
            <person name="Hug L.A."/>
            <person name="Thomas B.C."/>
            <person name="Sharon I."/>
            <person name="Castelle C.J."/>
            <person name="Singh A."/>
            <person name="Wilkins M.J."/>
            <person name="Williams K.H."/>
            <person name="Banfield J.F."/>
        </authorList>
    </citation>
    <scope>NUCLEOTIDE SEQUENCE [LARGE SCALE GENOMIC DNA]</scope>
</reference>
<feature type="transmembrane region" description="Helical" evidence="1">
    <location>
        <begin position="383"/>
        <end position="401"/>
    </location>
</feature>
<evidence type="ECO:0000313" key="3">
    <source>
        <dbReference type="EMBL" id="KKS87432.1"/>
    </source>
</evidence>
<evidence type="ECO:0000259" key="2">
    <source>
        <dbReference type="Pfam" id="PF10131"/>
    </source>
</evidence>
<feature type="transmembrane region" description="Helical" evidence="1">
    <location>
        <begin position="95"/>
        <end position="116"/>
    </location>
</feature>
<feature type="transmembrane region" description="Helical" evidence="1">
    <location>
        <begin position="314"/>
        <end position="336"/>
    </location>
</feature>
<feature type="transmembrane region" description="Helical" evidence="1">
    <location>
        <begin position="122"/>
        <end position="139"/>
    </location>
</feature>
<protein>
    <recommendedName>
        <fullName evidence="2">Membrane protein 6-pyruvoyl-tetrahydropterin synthase-related domain-containing protein</fullName>
    </recommendedName>
</protein>
<keyword evidence="1" id="KW-0812">Transmembrane</keyword>
<keyword evidence="1" id="KW-1133">Transmembrane helix</keyword>